<comment type="caution">
    <text evidence="1">The sequence shown here is derived from an EMBL/GenBank/DDBJ whole genome shotgun (WGS) entry which is preliminary data.</text>
</comment>
<evidence type="ECO:0000313" key="2">
    <source>
        <dbReference type="Proteomes" id="UP000325182"/>
    </source>
</evidence>
<proteinExistence type="predicted"/>
<evidence type="ECO:0000313" key="1">
    <source>
        <dbReference type="EMBL" id="TYR95172.1"/>
    </source>
</evidence>
<accession>A0A5D4M0W7</accession>
<name>A0A5D4M0W7_9BACI</name>
<organism evidence="1 2">
    <name type="scientific">Rossellomorea vietnamensis</name>
    <dbReference type="NCBI Taxonomy" id="218284"/>
    <lineage>
        <taxon>Bacteria</taxon>
        <taxon>Bacillati</taxon>
        <taxon>Bacillota</taxon>
        <taxon>Bacilli</taxon>
        <taxon>Bacillales</taxon>
        <taxon>Bacillaceae</taxon>
        <taxon>Rossellomorea</taxon>
    </lineage>
</organism>
<dbReference type="AlphaFoldDB" id="A0A5D4M0W7"/>
<dbReference type="EMBL" id="VTEG01000032">
    <property type="protein sequence ID" value="TYR95172.1"/>
    <property type="molecule type" value="Genomic_DNA"/>
</dbReference>
<sequence length="64" mass="7332">MEYLVRMSLRGALRGCQPLKLCLYGFQASSPKENIQEKPQKFISEKKAEVNVLHSGFQSIVIKY</sequence>
<dbReference type="Proteomes" id="UP000325182">
    <property type="component" value="Unassembled WGS sequence"/>
</dbReference>
<protein>
    <submittedName>
        <fullName evidence="1">Uncharacterized protein</fullName>
    </submittedName>
</protein>
<reference evidence="1 2" key="1">
    <citation type="submission" date="2019-08" db="EMBL/GenBank/DDBJ databases">
        <title>Bacillus genomes from the desert of Cuatro Cienegas, Coahuila.</title>
        <authorList>
            <person name="Olmedo-Alvarez G."/>
        </authorList>
    </citation>
    <scope>NUCLEOTIDE SEQUENCE [LARGE SCALE GENOMIC DNA]</scope>
    <source>
        <strain evidence="1 2">CH128b_4D</strain>
    </source>
</reference>
<gene>
    <name evidence="1" type="ORF">FZC84_21870</name>
</gene>
<dbReference type="RefSeq" id="WP_148955278.1">
    <property type="nucleotide sequence ID" value="NZ_VTEG01000032.1"/>
</dbReference>